<evidence type="ECO:0000313" key="5">
    <source>
        <dbReference type="Proteomes" id="UP000515156"/>
    </source>
</evidence>
<dbReference type="InterPro" id="IPR051053">
    <property type="entry name" value="ECH/Chromodomain_protein"/>
</dbReference>
<dbReference type="Gene3D" id="3.90.226.10">
    <property type="entry name" value="2-enoyl-CoA Hydratase, Chain A, domain 1"/>
    <property type="match status" value="1"/>
</dbReference>
<reference evidence="6" key="1">
    <citation type="submission" date="2025-08" db="UniProtKB">
        <authorList>
            <consortium name="RefSeq"/>
        </authorList>
    </citation>
    <scope>IDENTIFICATION</scope>
</reference>
<dbReference type="InterPro" id="IPR014352">
    <property type="entry name" value="FERM/acyl-CoA-bd_prot_sf"/>
</dbReference>
<evidence type="ECO:0000256" key="1">
    <source>
        <dbReference type="ARBA" id="ARBA00004275"/>
    </source>
</evidence>
<accession>A0A6P7YHX2</accession>
<protein>
    <submittedName>
        <fullName evidence="6">Enoyl-CoA delta isomerase 2, mitochondrial isoform X1</fullName>
    </submittedName>
</protein>
<dbReference type="PANTHER" id="PTHR43684">
    <property type="match status" value="1"/>
</dbReference>
<dbReference type="InterPro" id="IPR014748">
    <property type="entry name" value="Enoyl-CoA_hydra_C"/>
</dbReference>
<dbReference type="InterPro" id="IPR000582">
    <property type="entry name" value="Acyl-CoA-binding_protein"/>
</dbReference>
<comment type="subcellular location">
    <subcellularLocation>
        <location evidence="1">Peroxisome</location>
    </subcellularLocation>
</comment>
<evidence type="ECO:0000256" key="3">
    <source>
        <dbReference type="ARBA" id="ARBA00023235"/>
    </source>
</evidence>
<dbReference type="GO" id="GO:0000062">
    <property type="term" value="F:fatty-acyl-CoA binding"/>
    <property type="evidence" value="ECO:0007669"/>
    <property type="project" value="InterPro"/>
</dbReference>
<dbReference type="OrthoDB" id="409763at2759"/>
<dbReference type="SUPFAM" id="SSF52096">
    <property type="entry name" value="ClpP/crotonase"/>
    <property type="match status" value="1"/>
</dbReference>
<dbReference type="Proteomes" id="UP000515156">
    <property type="component" value="Chromosome 1"/>
</dbReference>
<dbReference type="AlphaFoldDB" id="A0A6P7YHX2"/>
<proteinExistence type="predicted"/>
<dbReference type="PROSITE" id="PS51228">
    <property type="entry name" value="ACB_2"/>
    <property type="match status" value="1"/>
</dbReference>
<dbReference type="FunFam" id="3.90.226.10:FF:000084">
    <property type="entry name" value="Enoyl-CoA delta isomerase 2, mitochondrial"/>
    <property type="match status" value="1"/>
</dbReference>
<dbReference type="InParanoid" id="A0A6P7YHX2"/>
<dbReference type="PROSITE" id="PS00880">
    <property type="entry name" value="ACB_1"/>
    <property type="match status" value="1"/>
</dbReference>
<dbReference type="KEGG" id="muo:115473667"/>
<dbReference type="GO" id="GO:0004165">
    <property type="term" value="F:delta(3)-delta(2)-enoyl-CoA isomerase activity"/>
    <property type="evidence" value="ECO:0007669"/>
    <property type="project" value="UniProtKB-ARBA"/>
</dbReference>
<dbReference type="CDD" id="cd06558">
    <property type="entry name" value="crotonase-like"/>
    <property type="match status" value="1"/>
</dbReference>
<dbReference type="CDD" id="cd00435">
    <property type="entry name" value="ACBP"/>
    <property type="match status" value="1"/>
</dbReference>
<dbReference type="GO" id="GO:0005777">
    <property type="term" value="C:peroxisome"/>
    <property type="evidence" value="ECO:0007669"/>
    <property type="project" value="UniProtKB-SubCell"/>
</dbReference>
<dbReference type="InterPro" id="IPR022408">
    <property type="entry name" value="Acyl-CoA-binding_prot_CS"/>
</dbReference>
<sequence>MTVFSLLTVRSRWYTLGRVRRELQILHFPVLQLHSSYSAMQASQEAFERAKEQLKSLKEDPGNDVKLKLYGLFKQASQGPCNAPKPGMLDFVNKTKWDAWNSLGNLSKDNARQAYVDLVSSLISRESLDEKADSQSKYQTLEVTTQDNITKIMLNRPQKKNAITTQMYNEIMQALEEAAKDDSVITVFTGSGDYYCSGNDLNNFMNISSDGKEKMAEDAAIMLEKFVGLFIDFPKPLIAVVNGPAVGISVTLLGLFDIVYATERATFHAPFSHLAQSPEGCSTLTFPRIMGFAKETHLHHAHERLLFHPCHPTTYFASAVDSPKKCEANEILLFNKMLSAAEACERGLVTEVFPDNSFQKEVWTRLKSYARLPKNCLAFSKQLIRVLDKEKLHEVNRQECKRLVERWLSEECMNAIINFFQRKSKL</sequence>
<feature type="domain" description="ACB" evidence="4">
    <location>
        <begin position="43"/>
        <end position="128"/>
    </location>
</feature>
<gene>
    <name evidence="6" type="primary">ECI2</name>
</gene>
<keyword evidence="3 6" id="KW-0413">Isomerase</keyword>
<evidence type="ECO:0000256" key="2">
    <source>
        <dbReference type="ARBA" id="ARBA00023140"/>
    </source>
</evidence>
<dbReference type="Pfam" id="PF00887">
    <property type="entry name" value="ACBP"/>
    <property type="match status" value="1"/>
</dbReference>
<dbReference type="InterPro" id="IPR029045">
    <property type="entry name" value="ClpP/crotonase-like_dom_sf"/>
</dbReference>
<dbReference type="PANTHER" id="PTHR43684:SF1">
    <property type="entry name" value="ENOYL-COA DELTA ISOMERASE 2"/>
    <property type="match status" value="1"/>
</dbReference>
<evidence type="ECO:0000313" key="6">
    <source>
        <dbReference type="RefSeq" id="XP_030064541.1"/>
    </source>
</evidence>
<dbReference type="Gene3D" id="1.20.80.10">
    <property type="match status" value="1"/>
</dbReference>
<evidence type="ECO:0000259" key="4">
    <source>
        <dbReference type="PROSITE" id="PS51228"/>
    </source>
</evidence>
<keyword evidence="5" id="KW-1185">Reference proteome</keyword>
<dbReference type="PRINTS" id="PR00689">
    <property type="entry name" value="ACOABINDINGP"/>
</dbReference>
<keyword evidence="2" id="KW-0576">Peroxisome</keyword>
<dbReference type="Pfam" id="PF00378">
    <property type="entry name" value="ECH_1"/>
    <property type="match status" value="2"/>
</dbReference>
<dbReference type="InterPro" id="IPR001753">
    <property type="entry name" value="Enoyl-CoA_hydra/iso"/>
</dbReference>
<dbReference type="GO" id="GO:0005739">
    <property type="term" value="C:mitochondrion"/>
    <property type="evidence" value="ECO:0007669"/>
    <property type="project" value="TreeGrafter"/>
</dbReference>
<dbReference type="SUPFAM" id="SSF47027">
    <property type="entry name" value="Acyl-CoA binding protein"/>
    <property type="match status" value="1"/>
</dbReference>
<dbReference type="GeneID" id="115473667"/>
<name>A0A6P7YHX2_9AMPH</name>
<dbReference type="Gene3D" id="1.10.12.10">
    <property type="entry name" value="Lyase 2-enoyl-coa Hydratase, Chain A, domain 2"/>
    <property type="match status" value="1"/>
</dbReference>
<dbReference type="InterPro" id="IPR035984">
    <property type="entry name" value="Acyl-CoA-binding_sf"/>
</dbReference>
<dbReference type="FunCoup" id="A0A6P7YHX2">
    <property type="interactions" value="1682"/>
</dbReference>
<dbReference type="RefSeq" id="XP_030064541.1">
    <property type="nucleotide sequence ID" value="XM_030208681.1"/>
</dbReference>
<dbReference type="CTD" id="10455"/>
<organism evidence="5 6">
    <name type="scientific">Microcaecilia unicolor</name>
    <dbReference type="NCBI Taxonomy" id="1415580"/>
    <lineage>
        <taxon>Eukaryota</taxon>
        <taxon>Metazoa</taxon>
        <taxon>Chordata</taxon>
        <taxon>Craniata</taxon>
        <taxon>Vertebrata</taxon>
        <taxon>Euteleostomi</taxon>
        <taxon>Amphibia</taxon>
        <taxon>Gymnophiona</taxon>
        <taxon>Siphonopidae</taxon>
        <taxon>Microcaecilia</taxon>
    </lineage>
</organism>